<dbReference type="RefSeq" id="WP_047791600.1">
    <property type="nucleotide sequence ID" value="NZ_CP011856.1"/>
</dbReference>
<dbReference type="PANTHER" id="PTHR43489">
    <property type="entry name" value="ISOMERASE"/>
    <property type="match status" value="1"/>
</dbReference>
<dbReference type="Proteomes" id="UP000035661">
    <property type="component" value="Chromosome"/>
</dbReference>
<dbReference type="Gene3D" id="3.20.20.150">
    <property type="entry name" value="Divalent-metal-dependent TIM barrel enzymes"/>
    <property type="match status" value="1"/>
</dbReference>
<dbReference type="GO" id="GO:0019852">
    <property type="term" value="P:L-ascorbic acid metabolic process"/>
    <property type="evidence" value="ECO:0007669"/>
    <property type="project" value="TreeGrafter"/>
</dbReference>
<feature type="domain" description="Xylose isomerase-like TIM barrel" evidence="3">
    <location>
        <begin position="24"/>
        <end position="278"/>
    </location>
</feature>
<dbReference type="KEGG" id="seri:SERIO_v1c08340"/>
<dbReference type="NCBIfam" id="TIGR00542">
    <property type="entry name" value="hxl6Piso_put"/>
    <property type="match status" value="1"/>
</dbReference>
<dbReference type="InterPro" id="IPR036237">
    <property type="entry name" value="Xyl_isomerase-like_sf"/>
</dbReference>
<dbReference type="GO" id="GO:0016861">
    <property type="term" value="F:intramolecular oxidoreductase activity, interconverting aldoses and ketoses"/>
    <property type="evidence" value="ECO:0007669"/>
    <property type="project" value="InterPro"/>
</dbReference>
<dbReference type="EMBL" id="CP011856">
    <property type="protein sequence ID" value="AKM54394.1"/>
    <property type="molecule type" value="Genomic_DNA"/>
</dbReference>
<dbReference type="PATRIC" id="fig|743698.3.peg.840"/>
<dbReference type="NCBIfam" id="NF009688">
    <property type="entry name" value="PRK13209.1"/>
    <property type="match status" value="1"/>
</dbReference>
<sequence length="287" mass="32910">MFKINNQVGVYEKALLKGNWSEKFKIAKQFNFDFIELSIDESPERLARLDWSDQEINNLNKLQSEYQIKIRSICFSGHRKYPLGSHNEIIRTTALTLLKKCIILAVKLGVRIIQLAGYDVYYEIKDQDTRKWFFTNLKAGLKLANRYGVMLAIETMDDPFISSITKYLAVKKECPSPWLSVYPDVGNLSAWVGEEITKEIATGINEIVGFHLKDTIAVSSHYPGKFKKVPFGTGCVDFVKILQYLRTVDYQGSFMIEAWYEDDNAPVSELQTAVSFINKQFRKAGWG</sequence>
<dbReference type="NCBIfam" id="NF009689">
    <property type="entry name" value="PRK13210.1"/>
    <property type="match status" value="1"/>
</dbReference>
<keyword evidence="5" id="KW-1185">Reference proteome</keyword>
<evidence type="ECO:0000256" key="2">
    <source>
        <dbReference type="NCBIfam" id="TIGR00542"/>
    </source>
</evidence>
<dbReference type="STRING" id="315358.SERIO_v1c08340"/>
<organism evidence="4 5">
    <name type="scientific">Spiroplasma eriocheiris</name>
    <dbReference type="NCBI Taxonomy" id="315358"/>
    <lineage>
        <taxon>Bacteria</taxon>
        <taxon>Bacillati</taxon>
        <taxon>Mycoplasmatota</taxon>
        <taxon>Mollicutes</taxon>
        <taxon>Entomoplasmatales</taxon>
        <taxon>Spiroplasmataceae</taxon>
        <taxon>Spiroplasma</taxon>
    </lineage>
</organism>
<dbReference type="Pfam" id="PF01261">
    <property type="entry name" value="AP_endonuc_2"/>
    <property type="match status" value="1"/>
</dbReference>
<reference evidence="4 5" key="1">
    <citation type="journal article" date="2015" name="Genome Biol. Evol.">
        <title>Found and Lost: The Fates of Horizontally Acquired Genes in Arthropod-Symbiotic Spiroplasma.</title>
        <authorList>
            <person name="Lo W.S."/>
            <person name="Gasparich G.E."/>
            <person name="Kuo C.H."/>
        </authorList>
    </citation>
    <scope>NUCLEOTIDE SEQUENCE [LARGE SCALE GENOMIC DNA]</scope>
    <source>
        <strain evidence="5">TDA-040725-5</strain>
    </source>
</reference>
<dbReference type="SUPFAM" id="SSF51658">
    <property type="entry name" value="Xylose isomerase-like"/>
    <property type="match status" value="1"/>
</dbReference>
<accession>A0A0H3XLJ0</accession>
<dbReference type="InterPro" id="IPR013022">
    <property type="entry name" value="Xyl_isomerase-like_TIM-brl"/>
</dbReference>
<proteinExistence type="predicted"/>
<evidence type="ECO:0000313" key="5">
    <source>
        <dbReference type="Proteomes" id="UP000035661"/>
    </source>
</evidence>
<gene>
    <name evidence="4" type="primary">sgbU</name>
    <name evidence="4" type="ORF">SERIO_v1c08340</name>
</gene>
<evidence type="ECO:0000259" key="3">
    <source>
        <dbReference type="Pfam" id="PF01261"/>
    </source>
</evidence>
<protein>
    <recommendedName>
        <fullName evidence="2">L-ribulose-5-phosphate 3-epimerase</fullName>
    </recommendedName>
</protein>
<dbReference type="InterPro" id="IPR004560">
    <property type="entry name" value="L-Ru-5P_3-Epase"/>
</dbReference>
<dbReference type="AlphaFoldDB" id="A0A0H3XLJ0"/>
<dbReference type="GO" id="GO:0034015">
    <property type="term" value="F:L-ribulose-5-phosphate 3-epimerase activity"/>
    <property type="evidence" value="ECO:0007669"/>
    <property type="project" value="TreeGrafter"/>
</dbReference>
<keyword evidence="1" id="KW-0413">Isomerase</keyword>
<evidence type="ECO:0000256" key="1">
    <source>
        <dbReference type="ARBA" id="ARBA00023235"/>
    </source>
</evidence>
<reference evidence="5" key="2">
    <citation type="submission" date="2015-06" db="EMBL/GenBank/DDBJ databases">
        <title>Complete genome sequence of Spiroplasma eriocheiris TDA-040725-5 (DSM 21848).</title>
        <authorList>
            <person name="Lo W.-S."/>
            <person name="Kuo C.-H."/>
        </authorList>
    </citation>
    <scope>NUCLEOTIDE SEQUENCE [LARGE SCALE GENOMIC DNA]</scope>
    <source>
        <strain evidence="5">TDA-040725-5</strain>
    </source>
</reference>
<dbReference type="InterPro" id="IPR050417">
    <property type="entry name" value="Sugar_Epim/Isomerase"/>
</dbReference>
<dbReference type="PANTHER" id="PTHR43489:SF1">
    <property type="entry name" value="L-RIBULOSE-5-PHOSPHATE 3-EPIMERASE SGBU-RELATED"/>
    <property type="match status" value="1"/>
</dbReference>
<name>A0A0H3XLJ0_9MOLU</name>
<evidence type="ECO:0000313" key="4">
    <source>
        <dbReference type="EMBL" id="AKM54394.1"/>
    </source>
</evidence>